<evidence type="ECO:0000313" key="1">
    <source>
        <dbReference type="EMBL" id="GGA17486.1"/>
    </source>
</evidence>
<proteinExistence type="predicted"/>
<sequence>MKPLSLVLLFLIIAIPLVFVHDARQDSYDRSVTLHKQYEDDFRAAVDDAGAYLARMESQQTTTAVRYHEQKQLNLDMDLLHVFYQNLALKFGIENNPVAIQNLKIHMPAMVLLRYNGYVLVTLEDAANSSGQREITPVFWPIRPYTYTLQNGNVLYFTLDDKATVYDKASNVFVQDEYAALAGKTNLAPLSTLAIFQEVRQNTITANVEQDLGGAINRHMELVKRLGLNLQFSIPRGLNEQSIKDIGFMAFVQGYPLPNGERFDGYAFGGGAVVQRKSLIGTISSAGRHVAYGNGCVPSAGVTVTESLFDGEEAVRKGYFINDYTNTQ</sequence>
<dbReference type="EMBL" id="BMHE01000096">
    <property type="protein sequence ID" value="GGA17486.1"/>
    <property type="molecule type" value="Genomic_DNA"/>
</dbReference>
<dbReference type="RefSeq" id="WP_189020926.1">
    <property type="nucleotide sequence ID" value="NZ_BMHE01000096.1"/>
</dbReference>
<reference evidence="2" key="1">
    <citation type="journal article" date="2019" name="Int. J. Syst. Evol. Microbiol.">
        <title>The Global Catalogue of Microorganisms (GCM) 10K type strain sequencing project: providing services to taxonomists for standard genome sequencing and annotation.</title>
        <authorList>
            <consortium name="The Broad Institute Genomics Platform"/>
            <consortium name="The Broad Institute Genome Sequencing Center for Infectious Disease"/>
            <person name="Wu L."/>
            <person name="Ma J."/>
        </authorList>
    </citation>
    <scope>NUCLEOTIDE SEQUENCE [LARGE SCALE GENOMIC DNA]</scope>
    <source>
        <strain evidence="2">CGMCC 1.15043</strain>
    </source>
</reference>
<keyword evidence="2" id="KW-1185">Reference proteome</keyword>
<comment type="caution">
    <text evidence="1">The sequence shown here is derived from an EMBL/GenBank/DDBJ whole genome shotgun (WGS) entry which is preliminary data.</text>
</comment>
<protein>
    <submittedName>
        <fullName evidence="1">Uncharacterized protein</fullName>
    </submittedName>
</protein>
<evidence type="ECO:0000313" key="2">
    <source>
        <dbReference type="Proteomes" id="UP000615455"/>
    </source>
</evidence>
<gene>
    <name evidence="1" type="ORF">GCM10008018_72120</name>
</gene>
<accession>A0ABQ1FJR7</accession>
<name>A0ABQ1FJR7_9BACL</name>
<dbReference type="Proteomes" id="UP000615455">
    <property type="component" value="Unassembled WGS sequence"/>
</dbReference>
<organism evidence="1 2">
    <name type="scientific">Paenibacillus marchantiophytorum</name>
    <dbReference type="NCBI Taxonomy" id="1619310"/>
    <lineage>
        <taxon>Bacteria</taxon>
        <taxon>Bacillati</taxon>
        <taxon>Bacillota</taxon>
        <taxon>Bacilli</taxon>
        <taxon>Bacillales</taxon>
        <taxon>Paenibacillaceae</taxon>
        <taxon>Paenibacillus</taxon>
    </lineage>
</organism>